<dbReference type="EMBL" id="UGYV01000004">
    <property type="protein sequence ID" value="SUJ10475.1"/>
    <property type="molecule type" value="Genomic_DNA"/>
</dbReference>
<dbReference type="InterPro" id="IPR014729">
    <property type="entry name" value="Rossmann-like_a/b/a_fold"/>
</dbReference>
<dbReference type="SUPFAM" id="SSF52402">
    <property type="entry name" value="Adenine nucleotide alpha hydrolases-like"/>
    <property type="match status" value="1"/>
</dbReference>
<gene>
    <name evidence="2" type="ORF">NCTC10736_04114</name>
</gene>
<evidence type="ECO:0000313" key="2">
    <source>
        <dbReference type="EMBL" id="SUJ10475.1"/>
    </source>
</evidence>
<organism evidence="2 3">
    <name type="scientific">Shewanella morhuae</name>
    <dbReference type="NCBI Taxonomy" id="365591"/>
    <lineage>
        <taxon>Bacteria</taxon>
        <taxon>Pseudomonadati</taxon>
        <taxon>Pseudomonadota</taxon>
        <taxon>Gammaproteobacteria</taxon>
        <taxon>Alteromonadales</taxon>
        <taxon>Shewanellaceae</taxon>
        <taxon>Shewanella</taxon>
    </lineage>
</organism>
<keyword evidence="2" id="KW-0808">Transferase</keyword>
<protein>
    <submittedName>
        <fullName evidence="2">Predicted phosphoadenosine phosphosulfate sulfotransferase</fullName>
    </submittedName>
</protein>
<reference evidence="2 3" key="1">
    <citation type="submission" date="2018-06" db="EMBL/GenBank/DDBJ databases">
        <authorList>
            <consortium name="Pathogen Informatics"/>
            <person name="Doyle S."/>
        </authorList>
    </citation>
    <scope>NUCLEOTIDE SEQUENCE [LARGE SCALE GENOMIC DNA]</scope>
    <source>
        <strain evidence="2 3">NCTC10736</strain>
    </source>
</reference>
<accession>A0A380C282</accession>
<evidence type="ECO:0000259" key="1">
    <source>
        <dbReference type="Pfam" id="PF01507"/>
    </source>
</evidence>
<evidence type="ECO:0000313" key="3">
    <source>
        <dbReference type="Proteomes" id="UP000255061"/>
    </source>
</evidence>
<dbReference type="Proteomes" id="UP000255061">
    <property type="component" value="Unassembled WGS sequence"/>
</dbReference>
<dbReference type="AlphaFoldDB" id="A0A380C282"/>
<dbReference type="GO" id="GO:0016740">
    <property type="term" value="F:transferase activity"/>
    <property type="evidence" value="ECO:0007669"/>
    <property type="project" value="UniProtKB-KW"/>
</dbReference>
<dbReference type="Gene3D" id="3.40.50.620">
    <property type="entry name" value="HUPs"/>
    <property type="match status" value="1"/>
</dbReference>
<proteinExistence type="predicted"/>
<dbReference type="Pfam" id="PF01507">
    <property type="entry name" value="PAPS_reduct"/>
    <property type="match status" value="1"/>
</dbReference>
<sequence length="593" mass="67505">MRVMMTLSITQRIELSMNKAINYQYLSSHEHDKYEITVARAQQLFLEGWRVVLGLSGKDSIATSVCVIEGLKRAKAINADVGPLYVVTTDTTIENIVIHDYMLTLHENITAYATENDLPIECHILKPALSSQPLIEYIGRGKLLRTPETSSKSRDCAYSWKIMPLKTFMSDLVKKHQTEKICSMSGSRDDESLKRAANLAKRQETEFTPVLTELGWTMAPIKNWTLNDVWQLFSIIEDGDIESYSDHFNLLKKHYSAGNGGVCDLFAGKSFNAAVKKCGSRHGCFLCCQTAKDTSLENQIEIDPKTYGFMKPLNDLRTFMLNTLFDYNYRSTLGRKLTKDGYIKVGLNQYSLEYRMNLLRYVLSIQTDAYELSGNHTIDLIDYRELLAIQYHWSREGGESEAGMALKIWHEVVNEGVRYAIPETTYTPPAFTPEYRYFPLMKFVDNNQPEGLNDEGLDYKFKSLARMFKRNGENHRVIRYTESQSFDVVTADAHAMTFVEDFYLDLVEGGHLDNKCPTVMLKQLLESGVVTLAKGTIGRVHDDARRAQALNSLKATLDIPIPDAIMQLSVSERQMHLEITSRVAQENPQQTLF</sequence>
<feature type="domain" description="Phosphoadenosine phosphosulphate reductase" evidence="1">
    <location>
        <begin position="149"/>
        <end position="232"/>
    </location>
</feature>
<name>A0A380C282_9GAMM</name>
<dbReference type="InterPro" id="IPR002500">
    <property type="entry name" value="PAPS_reduct_dom"/>
</dbReference>